<keyword evidence="2" id="KW-0813">Transport</keyword>
<name>A0A212IUC7_9DELT</name>
<keyword evidence="6 9" id="KW-1133">Transmembrane helix</keyword>
<keyword evidence="7 9" id="KW-0472">Membrane</keyword>
<dbReference type="InterPro" id="IPR055348">
    <property type="entry name" value="DctQ"/>
</dbReference>
<evidence type="ECO:0000256" key="1">
    <source>
        <dbReference type="ARBA" id="ARBA00004429"/>
    </source>
</evidence>
<feature type="transmembrane region" description="Helical" evidence="9">
    <location>
        <begin position="23"/>
        <end position="45"/>
    </location>
</feature>
<proteinExistence type="inferred from homology"/>
<evidence type="ECO:0000313" key="11">
    <source>
        <dbReference type="EMBL" id="SBV90749.1"/>
    </source>
</evidence>
<keyword evidence="3" id="KW-1003">Cell membrane</keyword>
<evidence type="ECO:0000256" key="8">
    <source>
        <dbReference type="ARBA" id="ARBA00038436"/>
    </source>
</evidence>
<feature type="transmembrane region" description="Helical" evidence="9">
    <location>
        <begin position="60"/>
        <end position="78"/>
    </location>
</feature>
<evidence type="ECO:0000256" key="2">
    <source>
        <dbReference type="ARBA" id="ARBA00022448"/>
    </source>
</evidence>
<accession>A0A212IUC7</accession>
<protein>
    <recommendedName>
        <fullName evidence="10">Tripartite ATP-independent periplasmic transporters DctQ component domain-containing protein</fullName>
    </recommendedName>
</protein>
<comment type="subcellular location">
    <subcellularLocation>
        <location evidence="1">Cell inner membrane</location>
        <topology evidence="1">Multi-pass membrane protein</topology>
    </subcellularLocation>
</comment>
<dbReference type="InterPro" id="IPR007387">
    <property type="entry name" value="TRAP_DctQ"/>
</dbReference>
<feature type="transmembrane region" description="Helical" evidence="9">
    <location>
        <begin position="99"/>
        <end position="124"/>
    </location>
</feature>
<evidence type="ECO:0000256" key="6">
    <source>
        <dbReference type="ARBA" id="ARBA00022989"/>
    </source>
</evidence>
<dbReference type="PANTHER" id="PTHR35011:SF2">
    <property type="entry name" value="2,3-DIKETO-L-GULONATE TRAP TRANSPORTER SMALL PERMEASE PROTEIN YIAM"/>
    <property type="match status" value="1"/>
</dbReference>
<gene>
    <name evidence="11" type="ORF">KL86DPRO_10080</name>
</gene>
<keyword evidence="5 9" id="KW-0812">Transmembrane</keyword>
<organism evidence="11">
    <name type="scientific">uncultured delta proteobacterium</name>
    <dbReference type="NCBI Taxonomy" id="34034"/>
    <lineage>
        <taxon>Bacteria</taxon>
        <taxon>Deltaproteobacteria</taxon>
        <taxon>environmental samples</taxon>
    </lineage>
</organism>
<evidence type="ECO:0000256" key="3">
    <source>
        <dbReference type="ARBA" id="ARBA00022475"/>
    </source>
</evidence>
<evidence type="ECO:0000256" key="5">
    <source>
        <dbReference type="ARBA" id="ARBA00022692"/>
    </source>
</evidence>
<keyword evidence="4" id="KW-0997">Cell inner membrane</keyword>
<evidence type="ECO:0000256" key="7">
    <source>
        <dbReference type="ARBA" id="ARBA00023136"/>
    </source>
</evidence>
<sequence length="185" mass="20554">MTNDSSPGTWVQPPVPQDSKGEFAFQIFCAVIFLGMIGLVFYNAFLRYVFRSAFAPSEEWARFLFMFITFYSAIEAFYRKKHIAVDMFVGLFGGMTRKALDIIAQLLGLAAIVLLLWGGIALVAQMLDTVSVATGINMGVISAALPIMAFVAIIIRGKELVAMLRKPASEYHKASYDPQQMTFEE</sequence>
<dbReference type="Pfam" id="PF04290">
    <property type="entry name" value="DctQ"/>
    <property type="match status" value="1"/>
</dbReference>
<dbReference type="GO" id="GO:0005886">
    <property type="term" value="C:plasma membrane"/>
    <property type="evidence" value="ECO:0007669"/>
    <property type="project" value="UniProtKB-SubCell"/>
</dbReference>
<dbReference type="AlphaFoldDB" id="A0A212IUC7"/>
<reference evidence="11" key="1">
    <citation type="submission" date="2016-04" db="EMBL/GenBank/DDBJ databases">
        <authorList>
            <person name="Evans L.H."/>
            <person name="Alamgir A."/>
            <person name="Owens N."/>
            <person name="Weber N.D."/>
            <person name="Virtaneva K."/>
            <person name="Barbian K."/>
            <person name="Babar A."/>
            <person name="Rosenke K."/>
        </authorList>
    </citation>
    <scope>NUCLEOTIDE SEQUENCE</scope>
    <source>
        <strain evidence="11">86</strain>
    </source>
</reference>
<evidence type="ECO:0000256" key="4">
    <source>
        <dbReference type="ARBA" id="ARBA00022519"/>
    </source>
</evidence>
<dbReference type="PANTHER" id="PTHR35011">
    <property type="entry name" value="2,3-DIKETO-L-GULONATE TRAP TRANSPORTER SMALL PERMEASE PROTEIN YIAM"/>
    <property type="match status" value="1"/>
</dbReference>
<dbReference type="GO" id="GO:0022857">
    <property type="term" value="F:transmembrane transporter activity"/>
    <property type="evidence" value="ECO:0007669"/>
    <property type="project" value="TreeGrafter"/>
</dbReference>
<dbReference type="EMBL" id="FLUQ01000001">
    <property type="protein sequence ID" value="SBV90749.1"/>
    <property type="molecule type" value="Genomic_DNA"/>
</dbReference>
<evidence type="ECO:0000256" key="9">
    <source>
        <dbReference type="SAM" id="Phobius"/>
    </source>
</evidence>
<feature type="transmembrane region" description="Helical" evidence="9">
    <location>
        <begin position="136"/>
        <end position="155"/>
    </location>
</feature>
<comment type="similarity">
    <text evidence="8">Belongs to the TRAP transporter small permease family.</text>
</comment>
<dbReference type="GO" id="GO:0015740">
    <property type="term" value="P:C4-dicarboxylate transport"/>
    <property type="evidence" value="ECO:0007669"/>
    <property type="project" value="TreeGrafter"/>
</dbReference>
<evidence type="ECO:0000259" key="10">
    <source>
        <dbReference type="Pfam" id="PF04290"/>
    </source>
</evidence>
<feature type="domain" description="Tripartite ATP-independent periplasmic transporters DctQ component" evidence="10">
    <location>
        <begin position="36"/>
        <end position="162"/>
    </location>
</feature>